<feature type="repeat" description="TPR" evidence="1">
    <location>
        <begin position="696"/>
        <end position="729"/>
    </location>
</feature>
<dbReference type="InterPro" id="IPR011990">
    <property type="entry name" value="TPR-like_helical_dom_sf"/>
</dbReference>
<dbReference type="Gene3D" id="1.25.40.10">
    <property type="entry name" value="Tetratricopeptide repeat domain"/>
    <property type="match status" value="5"/>
</dbReference>
<organism evidence="3 4">
    <name type="scientific">Candidatus Jidaibacter acanthamoebae</name>
    <dbReference type="NCBI Taxonomy" id="86105"/>
    <lineage>
        <taxon>Bacteria</taxon>
        <taxon>Pseudomonadati</taxon>
        <taxon>Pseudomonadota</taxon>
        <taxon>Alphaproteobacteria</taxon>
        <taxon>Rickettsiales</taxon>
        <taxon>Candidatus Midichloriaceae</taxon>
        <taxon>Candidatus Jidaibacter</taxon>
    </lineage>
</organism>
<evidence type="ECO:0000256" key="1">
    <source>
        <dbReference type="PROSITE-ProRule" id="PRU00339"/>
    </source>
</evidence>
<dbReference type="SUPFAM" id="SSF48452">
    <property type="entry name" value="TPR-like"/>
    <property type="match status" value="4"/>
</dbReference>
<feature type="repeat" description="TPR" evidence="1">
    <location>
        <begin position="990"/>
        <end position="1023"/>
    </location>
</feature>
<dbReference type="EMBL" id="JSWE01000011">
    <property type="protein sequence ID" value="KIE06274.1"/>
    <property type="molecule type" value="Genomic_DNA"/>
</dbReference>
<evidence type="ECO:0000313" key="3">
    <source>
        <dbReference type="EMBL" id="KIE06274.1"/>
    </source>
</evidence>
<feature type="repeat" description="TPR" evidence="1">
    <location>
        <begin position="1242"/>
        <end position="1275"/>
    </location>
</feature>
<name>A0A0C1QL93_9RICK</name>
<dbReference type="Proteomes" id="UP000031258">
    <property type="component" value="Unassembled WGS sequence"/>
</dbReference>
<dbReference type="PANTHER" id="PTHR19959:SF119">
    <property type="entry name" value="FUNGAL LIPASE-LIKE DOMAIN-CONTAINING PROTEIN"/>
    <property type="match status" value="1"/>
</dbReference>
<dbReference type="Pfam" id="PF13181">
    <property type="entry name" value="TPR_8"/>
    <property type="match status" value="1"/>
</dbReference>
<evidence type="ECO:0000313" key="4">
    <source>
        <dbReference type="Proteomes" id="UP000031258"/>
    </source>
</evidence>
<sequence length="1604" mass="184463">MRFSDPLHTSTSGIQTSVVENKIYSKTRENKNNTIFLDADKTLKKIEGIREEVNKLYEAEDIEECLHKIKEGLKACNNGINVGNYYEQEYELFLKLGDIYSKREDKLDYPKAVGIYQYVLNIIDKLPDGIDKEGRKREVENKIGLVEEEFIKQYGNNKQLSEGYSGKRSLERIGEYKTGLEEHREWVKGELKRIEDLGIKEGEEELDEEGLESRAEEVERIYGEIREYFIGDNGLIKQLLNNCIKELGGLPKVIDKRTGEEREVEYAAFGMGSMALGTMTPWSDIECGIAIEEGLDEEKAKEVKEYFRSLTTLMYIKVINFGEGVLNYQGIKELNDLSRIGSAEDYWFVDMLSPKGFCFDATLPDGCKTPLGRQGHRRVIKSEGREELTQYKNYELIGTISEMLEFQEDASWEKHDMTLVQALWHIVPISGSKRLIEKYQTKLEDYREKIEEKSFAILKKDNLELNPFGQIISGDKEGQILKVKREIYRFPDRILIALGDCIGNIGNNGWEIVRFLLKQEEREEDKGDFKRLQIALSIATELRLRTYAHNDSRKEDLSASARYESKIKELKEAETEEVFYIKDIRILYSFYYIILPLSITVSSTENQEKLRELYKKVSFVGTTPVIKGYIYKRFIKYYEAIKEFEKINPNEISIFLKESIAGLYHLVGNNEKALQLYEEIHKYVKLQHKEEHTTIAYSLNNIGNVLRSLGRHKEALEKHQESLKMQKEIFKGDHPNTTSLLNNAGNVLQSLARYEEALESHQESLVMTRRIYKGDHPNLTASLTNIGNVLQSLARYEEALESHQESLVMTRRIYKGDHPNLTASLTNIGNVLQSLARYEEALESHQESLVMTRRIYRDDHPDIANSLNNIGYVLQNLGRYEEALESHQESLNMRYRIYKGDHSDIAISLNNIGYILLSLGQYKEALESHQESLVMTRRTYTDDHPDIANSLTNIGNVLQSSGRYEGALKKYRESLVMTRRIYRDDHPAIADSLSNIGDTLLSLGQYEEALASFEESLAMQKKIFKGNHPAIAASLTNIGNIVEILGLYKDALEKHQESLEMKKKIFKGDHPGIATSLNNIGYVFQKLGLYEDALGKHQESLAMQERIFKGDHSNIAISLNNIGNVLRISGRYEEALARHQESLDMQKKIYKGDHHDIARSLNNIGIVLGSLGQYEEALASFEESLAMQKKIYKGDHSEIADSLTNIGNALEGLKNYEDALERQQDSLDMKKRIYKDDHSNIAASLTNIGNTLVSLGRYEEALKRHQESLDMMRRVYKDDHSDIAGSLTNMGNTLVSLGRYQEAYDYSKQSYDMLVMLELIDNHPKHQLTKYLLKKCTMLLANREMILNNDAKGFELYSLVGIEVDHLKQHIMYLTDIFWNNKDLDLAISCYEVLSKKLDPQVRYIKHNLACMYHAKAISLYKNNNMEQYEEYISKSKEVFELAINLESDKPASSALYTEYSMFLVKCHDTSNAEEYIRIESLLNNAIKLKEDGSGLEYNQLEKITIVEPLQELLNKRDNVSIEPYILAYYLLVKIHNLRNEKGKAKEAVMNFDTMVKSVKREDSEVPLTLLIAAYKELGFNFQAKIYQEILDEIVCSKQEGIEK</sequence>
<feature type="repeat" description="TPR" evidence="1">
    <location>
        <begin position="1158"/>
        <end position="1191"/>
    </location>
</feature>
<dbReference type="PATRIC" id="fig|86105.3.peg.23"/>
<keyword evidence="4" id="KW-1185">Reference proteome</keyword>
<protein>
    <submittedName>
        <fullName evidence="3">Uncharacterized protein</fullName>
    </submittedName>
</protein>
<gene>
    <name evidence="3" type="ORF">NF27_AK00060</name>
</gene>
<feature type="coiled-coil region" evidence="2">
    <location>
        <begin position="1213"/>
        <end position="1275"/>
    </location>
</feature>
<keyword evidence="2" id="KW-0175">Coiled coil</keyword>
<evidence type="ECO:0000256" key="2">
    <source>
        <dbReference type="SAM" id="Coils"/>
    </source>
</evidence>
<dbReference type="OrthoDB" id="9787760at2"/>
<proteinExistence type="predicted"/>
<comment type="caution">
    <text evidence="3">The sequence shown here is derived from an EMBL/GenBank/DDBJ whole genome shotgun (WGS) entry which is preliminary data.</text>
</comment>
<dbReference type="SMART" id="SM00028">
    <property type="entry name" value="TPR"/>
    <property type="match status" value="15"/>
</dbReference>
<reference evidence="3 4" key="1">
    <citation type="submission" date="2014-11" db="EMBL/GenBank/DDBJ databases">
        <title>A Rickettsiales Symbiont of Amoebae With Ancient Features.</title>
        <authorList>
            <person name="Schulz F."/>
            <person name="Martijn J."/>
            <person name="Wascher F."/>
            <person name="Kostanjsek R."/>
            <person name="Ettema T.J."/>
            <person name="Horn M."/>
        </authorList>
    </citation>
    <scope>NUCLEOTIDE SEQUENCE [LARGE SCALE GENOMIC DNA]</scope>
    <source>
        <strain evidence="3 4">UWC36</strain>
    </source>
</reference>
<keyword evidence="1" id="KW-0802">TPR repeat</keyword>
<feature type="repeat" description="TPR" evidence="1">
    <location>
        <begin position="948"/>
        <end position="981"/>
    </location>
</feature>
<dbReference type="RefSeq" id="WP_039454505.1">
    <property type="nucleotide sequence ID" value="NZ_JSWE01000011.1"/>
</dbReference>
<dbReference type="Pfam" id="PF13424">
    <property type="entry name" value="TPR_12"/>
    <property type="match status" value="7"/>
</dbReference>
<feature type="repeat" description="TPR" evidence="1">
    <location>
        <begin position="906"/>
        <end position="939"/>
    </location>
</feature>
<feature type="coiled-coil region" evidence="2">
    <location>
        <begin position="429"/>
        <end position="456"/>
    </location>
</feature>
<dbReference type="InterPro" id="IPR019734">
    <property type="entry name" value="TPR_rpt"/>
</dbReference>
<feature type="repeat" description="TPR" evidence="1">
    <location>
        <begin position="864"/>
        <end position="897"/>
    </location>
</feature>
<accession>A0A0C1QL93</accession>
<dbReference type="STRING" id="86105.NF27_AK00060"/>
<dbReference type="PANTHER" id="PTHR19959">
    <property type="entry name" value="KINESIN LIGHT CHAIN"/>
    <property type="match status" value="1"/>
</dbReference>
<dbReference type="PROSITE" id="PS50005">
    <property type="entry name" value="TPR"/>
    <property type="match status" value="7"/>
</dbReference>